<feature type="domain" description="Cyclin-like" evidence="7">
    <location>
        <begin position="216"/>
        <end position="301"/>
    </location>
</feature>
<dbReference type="GO" id="GO:0010332">
    <property type="term" value="P:response to gamma radiation"/>
    <property type="evidence" value="ECO:0007669"/>
    <property type="project" value="UniProtKB-ARBA"/>
</dbReference>
<evidence type="ECO:0000256" key="2">
    <source>
        <dbReference type="ARBA" id="ARBA00022618"/>
    </source>
</evidence>
<evidence type="ECO:0000256" key="4">
    <source>
        <dbReference type="ARBA" id="ARBA00023306"/>
    </source>
</evidence>
<evidence type="ECO:0000256" key="3">
    <source>
        <dbReference type="ARBA" id="ARBA00023127"/>
    </source>
</evidence>
<dbReference type="InterPro" id="IPR013763">
    <property type="entry name" value="Cyclin-like_dom"/>
</dbReference>
<dbReference type="Proteomes" id="UP000030689">
    <property type="component" value="Unassembled WGS sequence"/>
</dbReference>
<accession>V4KCM1</accession>
<organism evidence="9 10">
    <name type="scientific">Eutrema salsugineum</name>
    <name type="common">Saltwater cress</name>
    <name type="synonym">Sisymbrium salsugineum</name>
    <dbReference type="NCBI Taxonomy" id="72664"/>
    <lineage>
        <taxon>Eukaryota</taxon>
        <taxon>Viridiplantae</taxon>
        <taxon>Streptophyta</taxon>
        <taxon>Embryophyta</taxon>
        <taxon>Tracheophyta</taxon>
        <taxon>Spermatophyta</taxon>
        <taxon>Magnoliopsida</taxon>
        <taxon>eudicotyledons</taxon>
        <taxon>Gunneridae</taxon>
        <taxon>Pentapetalae</taxon>
        <taxon>rosids</taxon>
        <taxon>malvids</taxon>
        <taxon>Brassicales</taxon>
        <taxon>Brassicaceae</taxon>
        <taxon>Eutremeae</taxon>
        <taxon>Eutrema</taxon>
    </lineage>
</organism>
<dbReference type="InterPro" id="IPR036915">
    <property type="entry name" value="Cyclin-like_sf"/>
</dbReference>
<dbReference type="PROSITE" id="PS00292">
    <property type="entry name" value="CYCLINS"/>
    <property type="match status" value="1"/>
</dbReference>
<dbReference type="Gene3D" id="1.10.472.10">
    <property type="entry name" value="Cyclin-like"/>
    <property type="match status" value="2"/>
</dbReference>
<dbReference type="InterPro" id="IPR004367">
    <property type="entry name" value="Cyclin_C-dom"/>
</dbReference>
<dbReference type="CDD" id="cd20567">
    <property type="entry name" value="CYCLIN_AtCycB-like_rpt1"/>
    <property type="match status" value="1"/>
</dbReference>
<evidence type="ECO:0000259" key="8">
    <source>
        <dbReference type="SMART" id="SM01332"/>
    </source>
</evidence>
<comment type="similarity">
    <text evidence="1">Belongs to the cyclin family. Cyclin AB subfamily.</text>
</comment>
<dbReference type="EMBL" id="KI517953">
    <property type="protein sequence ID" value="ESQ27497.1"/>
    <property type="molecule type" value="Genomic_DNA"/>
</dbReference>
<reference evidence="9 10" key="1">
    <citation type="journal article" date="2013" name="Front. Plant Sci.">
        <title>The Reference Genome of the Halophytic Plant Eutrema salsugineum.</title>
        <authorList>
            <person name="Yang R."/>
            <person name="Jarvis D.E."/>
            <person name="Chen H."/>
            <person name="Beilstein M.A."/>
            <person name="Grimwood J."/>
            <person name="Jenkins J."/>
            <person name="Shu S."/>
            <person name="Prochnik S."/>
            <person name="Xin M."/>
            <person name="Ma C."/>
            <person name="Schmutz J."/>
            <person name="Wing R.A."/>
            <person name="Mitchell-Olds T."/>
            <person name="Schumaker K.S."/>
            <person name="Wang X."/>
        </authorList>
    </citation>
    <scope>NUCLEOTIDE SEQUENCE [LARGE SCALE GENOMIC DNA]</scope>
</reference>
<dbReference type="CDD" id="cd20511">
    <property type="entry name" value="CYCLIN_AtCycB-like_rpt2"/>
    <property type="match status" value="1"/>
</dbReference>
<keyword evidence="3 5" id="KW-0195">Cyclin</keyword>
<dbReference type="Pfam" id="PF02984">
    <property type="entry name" value="Cyclin_C"/>
    <property type="match status" value="1"/>
</dbReference>
<dbReference type="Gramene" id="ESQ27497">
    <property type="protein sequence ID" value="ESQ27497"/>
    <property type="gene ID" value="EUTSA_v10018589mg"/>
</dbReference>
<evidence type="ECO:0000256" key="5">
    <source>
        <dbReference type="RuleBase" id="RU000383"/>
    </source>
</evidence>
<evidence type="ECO:0000313" key="10">
    <source>
        <dbReference type="Proteomes" id="UP000030689"/>
    </source>
</evidence>
<protein>
    <submittedName>
        <fullName evidence="9">Uncharacterized protein</fullName>
    </submittedName>
</protein>
<dbReference type="SMART" id="SM01332">
    <property type="entry name" value="Cyclin_C"/>
    <property type="match status" value="1"/>
</dbReference>
<feature type="region of interest" description="Disordered" evidence="6">
    <location>
        <begin position="87"/>
        <end position="111"/>
    </location>
</feature>
<feature type="domain" description="Cyclin C-terminal" evidence="8">
    <location>
        <begin position="310"/>
        <end position="427"/>
    </location>
</feature>
<sequence>MGGSDENKHGVIGPMNRQEGLRGGKVIPTNGPTRRALSNINKNIIGAPVYPCAVNKRPFTGENGICQKKIPTVPVHRPITRKFAAQLAESNPQIQKEETKKSDSISNAPSDRIIIDGEKDGDFNEPMFVQHTEAMLEEIDRMEGIEMEDSNDIDDEIEECVMDIDSCDKNNPLTVVEYIDDIYNFYKKNECRSCVPPNYMENQPDINERMRGILIDWLIEVHYKFELMEETLYLTINLIDRFLAVHHHIARKRLQLVGVTAMLLACKYEEVSVPVVDDLILISDKAYTRREVLDMEKLMANTLQFNFYLPTPYVFMRRFLKAAQSDKKVELLSFFIIELCLVEYEMLQYTPSQLAASAIYTAQSTLKGFEAWNKTCEFYTGYTEEKLMDCSRKMVGLHHKAGTGKLTGVHRKYNTSKFGYAARTEPAGFLLL</sequence>
<dbReference type="OrthoDB" id="5590282at2759"/>
<name>V4KCM1_EUTSA</name>
<dbReference type="OMA" id="YATRCEP"/>
<evidence type="ECO:0000256" key="6">
    <source>
        <dbReference type="SAM" id="MobiDB-lite"/>
    </source>
</evidence>
<proteinExistence type="inferred from homology"/>
<dbReference type="SMART" id="SM00385">
    <property type="entry name" value="CYCLIN"/>
    <property type="match status" value="2"/>
</dbReference>
<evidence type="ECO:0000259" key="7">
    <source>
        <dbReference type="SMART" id="SM00385"/>
    </source>
</evidence>
<feature type="domain" description="Cyclin-like" evidence="7">
    <location>
        <begin position="314"/>
        <end position="396"/>
    </location>
</feature>
<evidence type="ECO:0000313" key="9">
    <source>
        <dbReference type="EMBL" id="ESQ27497.1"/>
    </source>
</evidence>
<dbReference type="SUPFAM" id="SSF47954">
    <property type="entry name" value="Cyclin-like"/>
    <property type="match status" value="2"/>
</dbReference>
<dbReference type="Pfam" id="PF00134">
    <property type="entry name" value="Cyclin_N"/>
    <property type="match status" value="1"/>
</dbReference>
<keyword evidence="4" id="KW-0131">Cell cycle</keyword>
<keyword evidence="2" id="KW-0132">Cell division</keyword>
<dbReference type="eggNOG" id="KOG0653">
    <property type="taxonomic scope" value="Eukaryota"/>
</dbReference>
<dbReference type="InterPro" id="IPR006671">
    <property type="entry name" value="Cyclin_N"/>
</dbReference>
<dbReference type="InterPro" id="IPR048258">
    <property type="entry name" value="Cyclins_cyclin-box"/>
</dbReference>
<dbReference type="FunFam" id="1.10.472.10:FF:000032">
    <property type="entry name" value="G2/mitotic-specific cyclin-1"/>
    <property type="match status" value="1"/>
</dbReference>
<dbReference type="KEGG" id="eus:EUTSA_v10018589mg"/>
<dbReference type="STRING" id="72664.V4KCM1"/>
<feature type="region of interest" description="Disordered" evidence="6">
    <location>
        <begin position="1"/>
        <end position="33"/>
    </location>
</feature>
<keyword evidence="10" id="KW-1185">Reference proteome</keyword>
<dbReference type="GO" id="GO:0051301">
    <property type="term" value="P:cell division"/>
    <property type="evidence" value="ECO:0007669"/>
    <property type="project" value="UniProtKB-KW"/>
</dbReference>
<dbReference type="PANTHER" id="PTHR10177">
    <property type="entry name" value="CYCLINS"/>
    <property type="match status" value="1"/>
</dbReference>
<dbReference type="AlphaFoldDB" id="V4KCM1"/>
<evidence type="ECO:0000256" key="1">
    <source>
        <dbReference type="ARBA" id="ARBA00006955"/>
    </source>
</evidence>
<dbReference type="InterPro" id="IPR039361">
    <property type="entry name" value="Cyclin"/>
</dbReference>
<gene>
    <name evidence="9" type="ORF">EUTSA_v10018589mg</name>
</gene>